<name>A0A2V5J5X3_9EURO</name>
<accession>A0A2V5J5X3</accession>
<reference evidence="2 3" key="1">
    <citation type="submission" date="2018-02" db="EMBL/GenBank/DDBJ databases">
        <title>The genomes of Aspergillus section Nigri reveals drivers in fungal speciation.</title>
        <authorList>
            <consortium name="DOE Joint Genome Institute"/>
            <person name="Vesth T.C."/>
            <person name="Nybo J."/>
            <person name="Theobald S."/>
            <person name="Brandl J."/>
            <person name="Frisvad J.C."/>
            <person name="Nielsen K.F."/>
            <person name="Lyhne E.K."/>
            <person name="Kogle M.E."/>
            <person name="Kuo A."/>
            <person name="Riley R."/>
            <person name="Clum A."/>
            <person name="Nolan M."/>
            <person name="Lipzen A."/>
            <person name="Salamov A."/>
            <person name="Henrissat B."/>
            <person name="Wiebenga A."/>
            <person name="De vries R.P."/>
            <person name="Grigoriev I.V."/>
            <person name="Mortensen U.H."/>
            <person name="Andersen M.R."/>
            <person name="Baker S.E."/>
        </authorList>
    </citation>
    <scope>NUCLEOTIDE SEQUENCE [LARGE SCALE GENOMIC DNA]</scope>
    <source>
        <strain evidence="2 3">CBS 114.80</strain>
    </source>
</reference>
<dbReference type="EMBL" id="KZ825486">
    <property type="protein sequence ID" value="PYI33147.1"/>
    <property type="molecule type" value="Genomic_DNA"/>
</dbReference>
<proteinExistence type="predicted"/>
<keyword evidence="1" id="KW-0812">Transmembrane</keyword>
<dbReference type="Proteomes" id="UP000248817">
    <property type="component" value="Unassembled WGS sequence"/>
</dbReference>
<keyword evidence="3" id="KW-1185">Reference proteome</keyword>
<keyword evidence="1" id="KW-0472">Membrane</keyword>
<evidence type="ECO:0000256" key="1">
    <source>
        <dbReference type="SAM" id="Phobius"/>
    </source>
</evidence>
<organism evidence="2 3">
    <name type="scientific">Aspergillus indologenus CBS 114.80</name>
    <dbReference type="NCBI Taxonomy" id="1450541"/>
    <lineage>
        <taxon>Eukaryota</taxon>
        <taxon>Fungi</taxon>
        <taxon>Dikarya</taxon>
        <taxon>Ascomycota</taxon>
        <taxon>Pezizomycotina</taxon>
        <taxon>Eurotiomycetes</taxon>
        <taxon>Eurotiomycetidae</taxon>
        <taxon>Eurotiales</taxon>
        <taxon>Aspergillaceae</taxon>
        <taxon>Aspergillus</taxon>
        <taxon>Aspergillus subgen. Circumdati</taxon>
    </lineage>
</organism>
<feature type="transmembrane region" description="Helical" evidence="1">
    <location>
        <begin position="109"/>
        <end position="133"/>
    </location>
</feature>
<sequence>MFDASSPYKNAIVWTRRWLSLLGRLDLDKALGKSVVFITFLSPLLPGAQTWPAAQQPSSPANYPIWSSSNRPLSFRQVRRGRNLDQHVTALAYSYVAKKKRKKKKRGQGGPGGCACVLAIAIAIAIAIAAYMYSTLHIGYQIQAPCACACAY</sequence>
<protein>
    <submittedName>
        <fullName evidence="2">Uncharacterized protein</fullName>
    </submittedName>
</protein>
<gene>
    <name evidence="2" type="ORF">BP00DRAFT_130069</name>
</gene>
<keyword evidence="1" id="KW-1133">Transmembrane helix</keyword>
<evidence type="ECO:0000313" key="2">
    <source>
        <dbReference type="EMBL" id="PYI33147.1"/>
    </source>
</evidence>
<evidence type="ECO:0000313" key="3">
    <source>
        <dbReference type="Proteomes" id="UP000248817"/>
    </source>
</evidence>
<dbReference type="AlphaFoldDB" id="A0A2V5J5X3"/>